<name>A0A927AXI8_9BACT</name>
<dbReference type="PANTHER" id="PTHR48090">
    <property type="entry name" value="UNDECAPRENYL-PHOSPHATE 4-DEOXY-4-FORMAMIDO-L-ARABINOSE TRANSFERASE-RELATED"/>
    <property type="match status" value="1"/>
</dbReference>
<dbReference type="InterPro" id="IPR029044">
    <property type="entry name" value="Nucleotide-diphossugar_trans"/>
</dbReference>
<keyword evidence="3" id="KW-0808">Transferase</keyword>
<evidence type="ECO:0000256" key="6">
    <source>
        <dbReference type="ARBA" id="ARBA00022989"/>
    </source>
</evidence>
<dbReference type="CDD" id="cd04187">
    <property type="entry name" value="DPM1_like_bac"/>
    <property type="match status" value="1"/>
</dbReference>
<dbReference type="PANTHER" id="PTHR48090:SF3">
    <property type="entry name" value="UNDECAPRENYL-PHOSPHATE 4-DEOXY-4-FORMAMIDO-L-ARABINOSE TRANSFERASE"/>
    <property type="match status" value="1"/>
</dbReference>
<evidence type="ECO:0000313" key="11">
    <source>
        <dbReference type="Proteomes" id="UP000653797"/>
    </source>
</evidence>
<evidence type="ECO:0000256" key="1">
    <source>
        <dbReference type="ARBA" id="ARBA00022475"/>
    </source>
</evidence>
<evidence type="ECO:0000256" key="5">
    <source>
        <dbReference type="ARBA" id="ARBA00022985"/>
    </source>
</evidence>
<evidence type="ECO:0000259" key="9">
    <source>
        <dbReference type="Pfam" id="PF00535"/>
    </source>
</evidence>
<dbReference type="GO" id="GO:0005886">
    <property type="term" value="C:plasma membrane"/>
    <property type="evidence" value="ECO:0007669"/>
    <property type="project" value="TreeGrafter"/>
</dbReference>
<dbReference type="Pfam" id="PF00535">
    <property type="entry name" value="Glycos_transf_2"/>
    <property type="match status" value="1"/>
</dbReference>
<feature type="transmembrane region" description="Helical" evidence="8">
    <location>
        <begin position="229"/>
        <end position="250"/>
    </location>
</feature>
<feature type="transmembrane region" description="Helical" evidence="8">
    <location>
        <begin position="256"/>
        <end position="280"/>
    </location>
</feature>
<evidence type="ECO:0000256" key="8">
    <source>
        <dbReference type="SAM" id="Phobius"/>
    </source>
</evidence>
<protein>
    <submittedName>
        <fullName evidence="10">Glycosyltransferase family 2 protein</fullName>
    </submittedName>
</protein>
<feature type="transmembrane region" description="Helical" evidence="8">
    <location>
        <begin position="313"/>
        <end position="331"/>
    </location>
</feature>
<dbReference type="GO" id="GO:0009103">
    <property type="term" value="P:lipopolysaccharide biosynthetic process"/>
    <property type="evidence" value="ECO:0007669"/>
    <property type="project" value="UniProtKB-KW"/>
</dbReference>
<comment type="caution">
    <text evidence="10">The sequence shown here is derived from an EMBL/GenBank/DDBJ whole genome shotgun (WGS) entry which is preliminary data.</text>
</comment>
<keyword evidence="7 8" id="KW-0472">Membrane</keyword>
<evidence type="ECO:0000256" key="2">
    <source>
        <dbReference type="ARBA" id="ARBA00022676"/>
    </source>
</evidence>
<dbReference type="GO" id="GO:0099621">
    <property type="term" value="F:undecaprenyl-phosphate 4-deoxy-4-formamido-L-arabinose transferase activity"/>
    <property type="evidence" value="ECO:0007669"/>
    <property type="project" value="TreeGrafter"/>
</dbReference>
<reference evidence="10" key="1">
    <citation type="submission" date="2020-09" db="EMBL/GenBank/DDBJ databases">
        <authorList>
            <person name="Kim M.K."/>
        </authorList>
    </citation>
    <scope>NUCLEOTIDE SEQUENCE</scope>
    <source>
        <strain evidence="10">BT704</strain>
    </source>
</reference>
<dbReference type="Gene3D" id="3.90.550.10">
    <property type="entry name" value="Spore Coat Polysaccharide Biosynthesis Protein SpsA, Chain A"/>
    <property type="match status" value="1"/>
</dbReference>
<proteinExistence type="predicted"/>
<feature type="transmembrane region" description="Helical" evidence="8">
    <location>
        <begin position="203"/>
        <end position="222"/>
    </location>
</feature>
<keyword evidence="4 8" id="KW-0812">Transmembrane</keyword>
<feature type="domain" description="Glycosyltransferase 2-like" evidence="9">
    <location>
        <begin position="4"/>
        <end position="163"/>
    </location>
</feature>
<dbReference type="InterPro" id="IPR001173">
    <property type="entry name" value="Glyco_trans_2-like"/>
</dbReference>
<dbReference type="SUPFAM" id="SSF53448">
    <property type="entry name" value="Nucleotide-diphospho-sugar transferases"/>
    <property type="match status" value="1"/>
</dbReference>
<evidence type="ECO:0000313" key="10">
    <source>
        <dbReference type="EMBL" id="MBD2751532.1"/>
    </source>
</evidence>
<evidence type="ECO:0000256" key="7">
    <source>
        <dbReference type="ARBA" id="ARBA00023136"/>
    </source>
</evidence>
<evidence type="ECO:0000256" key="4">
    <source>
        <dbReference type="ARBA" id="ARBA00022692"/>
    </source>
</evidence>
<dbReference type="RefSeq" id="WP_191037175.1">
    <property type="nucleotide sequence ID" value="NZ_JACXAA010000001.1"/>
</dbReference>
<accession>A0A927AXI8</accession>
<keyword evidence="2" id="KW-0328">Glycosyltransferase</keyword>
<keyword evidence="1" id="KW-1003">Cell membrane</keyword>
<dbReference type="InterPro" id="IPR050256">
    <property type="entry name" value="Glycosyltransferase_2"/>
</dbReference>
<dbReference type="Proteomes" id="UP000653797">
    <property type="component" value="Unassembled WGS sequence"/>
</dbReference>
<dbReference type="EMBL" id="JACXAA010000001">
    <property type="protein sequence ID" value="MBD2751532.1"/>
    <property type="molecule type" value="Genomic_DNA"/>
</dbReference>
<keyword evidence="11" id="KW-1185">Reference proteome</keyword>
<organism evidence="10 11">
    <name type="scientific">Spirosoma validum</name>
    <dbReference type="NCBI Taxonomy" id="2771355"/>
    <lineage>
        <taxon>Bacteria</taxon>
        <taxon>Pseudomonadati</taxon>
        <taxon>Bacteroidota</taxon>
        <taxon>Cytophagia</taxon>
        <taxon>Cytophagales</taxon>
        <taxon>Cytophagaceae</taxon>
        <taxon>Spirosoma</taxon>
    </lineage>
</organism>
<keyword evidence="5" id="KW-0448">Lipopolysaccharide biosynthesis</keyword>
<keyword evidence="6 8" id="KW-1133">Transmembrane helix</keyword>
<sequence length="332" mass="37531">MNLSVVIPVYNSERTIGPLVDRLQVCLAGRAFEIVLVNDGSPDRSEEVCQQLEAKYNSVRFISLRRNFGEFNAVLCGLNHTVGEYVVIIDDDFQNPPESILTLVETAETKQYDVVYSRYDQKQHHWFRNMGSWLVNTLTTYSIGKPRNLYLSSFKLIGREVVEEIIRYKGPYPYIDGLIFRVTRNVGSVTVPHSARAEGRSNYTVRKLIALFLNVFIGYSLWPIRIFTIAGIALLGLGLIGGFLLLLSWLVGALSITNWLIILWAITIGLGVQLLFLGVLGEYLGKLFMAYSGLPPYVEKKKKQVGEKQGRDTAYSILYPILPLLFSFLSFL</sequence>
<evidence type="ECO:0000256" key="3">
    <source>
        <dbReference type="ARBA" id="ARBA00022679"/>
    </source>
</evidence>
<dbReference type="AlphaFoldDB" id="A0A927AXI8"/>
<gene>
    <name evidence="10" type="ORF">IC230_01410</name>
</gene>